<dbReference type="EMBL" id="JADEXG010000016">
    <property type="protein sequence ID" value="MBE9077432.1"/>
    <property type="molecule type" value="Genomic_DNA"/>
</dbReference>
<protein>
    <submittedName>
        <fullName evidence="1">Uncharacterized protein</fullName>
    </submittedName>
</protein>
<evidence type="ECO:0000313" key="2">
    <source>
        <dbReference type="Proteomes" id="UP000636505"/>
    </source>
</evidence>
<dbReference type="Proteomes" id="UP000636505">
    <property type="component" value="Unassembled WGS sequence"/>
</dbReference>
<name>A0A8J7A692_9CYAN</name>
<dbReference type="AlphaFoldDB" id="A0A8J7A692"/>
<dbReference type="RefSeq" id="WP_193906192.1">
    <property type="nucleotide sequence ID" value="NZ_JADEXG010000016.1"/>
</dbReference>
<keyword evidence="2" id="KW-1185">Reference proteome</keyword>
<comment type="caution">
    <text evidence="1">The sequence shown here is derived from an EMBL/GenBank/DDBJ whole genome shotgun (WGS) entry which is preliminary data.</text>
</comment>
<proteinExistence type="predicted"/>
<organism evidence="1 2">
    <name type="scientific">Vasconcelosia minhoensis LEGE 07310</name>
    <dbReference type="NCBI Taxonomy" id="915328"/>
    <lineage>
        <taxon>Bacteria</taxon>
        <taxon>Bacillati</taxon>
        <taxon>Cyanobacteriota</taxon>
        <taxon>Cyanophyceae</taxon>
        <taxon>Nodosilineales</taxon>
        <taxon>Cymatolegaceae</taxon>
        <taxon>Vasconcelosia</taxon>
        <taxon>Vasconcelosia minhoensis</taxon>
    </lineage>
</organism>
<gene>
    <name evidence="1" type="ORF">IQ241_09000</name>
</gene>
<evidence type="ECO:0000313" key="1">
    <source>
        <dbReference type="EMBL" id="MBE9077432.1"/>
    </source>
</evidence>
<reference evidence="1" key="1">
    <citation type="submission" date="2020-10" db="EMBL/GenBank/DDBJ databases">
        <authorList>
            <person name="Castelo-Branco R."/>
            <person name="Eusebio N."/>
            <person name="Adriana R."/>
            <person name="Vieira A."/>
            <person name="Brugerolle De Fraissinette N."/>
            <person name="Rezende De Castro R."/>
            <person name="Schneider M.P."/>
            <person name="Vasconcelos V."/>
            <person name="Leao P.N."/>
        </authorList>
    </citation>
    <scope>NUCLEOTIDE SEQUENCE</scope>
    <source>
        <strain evidence="1">LEGE 07310</strain>
    </source>
</reference>
<sequence length="220" mass="25416">MQVTNDLTPTQWQIADAIARKIVIERVDINEFKKAIAYLLAYKDREDAGKKFFDYLEKLAANGDSISHSNRTKDYLESIENICKDYLEDKGYSEKVPIMLKILGWSARLVKYYEGFPKDKLKAVNAKDIPSEAKQERQEKMKRLIESKNLKIGSELRVNVLKKTKKKSQVAYEVDGILFKEGEHKKFKNIPETGSVIVIINDMNAEEEIINHIKFDRVAD</sequence>
<accession>A0A8J7A692</accession>